<feature type="transmembrane region" description="Helical" evidence="1">
    <location>
        <begin position="26"/>
        <end position="48"/>
    </location>
</feature>
<dbReference type="AlphaFoldDB" id="A0A7T0PYD1"/>
<dbReference type="KEGG" id="arep:ID810_03860"/>
<feature type="transmembrane region" description="Helical" evidence="1">
    <location>
        <begin position="84"/>
        <end position="105"/>
    </location>
</feature>
<reference evidence="2 3" key="1">
    <citation type="submission" date="2020-11" db="EMBL/GenBank/DDBJ databases">
        <title>Actinomyces sp. ZJ750.</title>
        <authorList>
            <person name="Zhou J."/>
        </authorList>
    </citation>
    <scope>NUCLEOTIDE SEQUENCE [LARGE SCALE GENOMIC DNA]</scope>
    <source>
        <strain evidence="2 3">ZJ750</strain>
    </source>
</reference>
<name>A0A7T0PYD1_9ACTO</name>
<organism evidence="2 3">
    <name type="scientific">Actinomyces respiraculi</name>
    <dbReference type="NCBI Taxonomy" id="2744574"/>
    <lineage>
        <taxon>Bacteria</taxon>
        <taxon>Bacillati</taxon>
        <taxon>Actinomycetota</taxon>
        <taxon>Actinomycetes</taxon>
        <taxon>Actinomycetales</taxon>
        <taxon>Actinomycetaceae</taxon>
        <taxon>Actinomyces</taxon>
    </lineage>
</organism>
<dbReference type="GO" id="GO:0016757">
    <property type="term" value="F:glycosyltransferase activity"/>
    <property type="evidence" value="ECO:0007669"/>
    <property type="project" value="UniProtKB-KW"/>
</dbReference>
<keyword evidence="2" id="KW-0328">Glycosyltransferase</keyword>
<evidence type="ECO:0000313" key="3">
    <source>
        <dbReference type="Proteomes" id="UP000594637"/>
    </source>
</evidence>
<keyword evidence="1" id="KW-0812">Transmembrane</keyword>
<evidence type="ECO:0000256" key="1">
    <source>
        <dbReference type="SAM" id="Phobius"/>
    </source>
</evidence>
<keyword evidence="1" id="KW-0472">Membrane</keyword>
<proteinExistence type="predicted"/>
<feature type="transmembrane region" description="Helical" evidence="1">
    <location>
        <begin position="60"/>
        <end position="78"/>
    </location>
</feature>
<sequence length="125" mass="14183">MDALSWAWWLFAATLARTLLSTDHVIYPRLIAAAVAYALLVQLTARLVTRRYWPWSSTRVMRHASAAGLGYALSLVLLDTVGHIRLLPWSAVLAGSLLAIGDQWWRRRRWQRKAVALARLEVYGV</sequence>
<protein>
    <submittedName>
        <fullName evidence="2">Dolichyl-phosphate beta-D-mannosyltransferase</fullName>
    </submittedName>
</protein>
<keyword evidence="3" id="KW-1185">Reference proteome</keyword>
<gene>
    <name evidence="2" type="ORF">ID810_03860</name>
</gene>
<keyword evidence="2" id="KW-0808">Transferase</keyword>
<dbReference type="Proteomes" id="UP000594637">
    <property type="component" value="Chromosome"/>
</dbReference>
<keyword evidence="1" id="KW-1133">Transmembrane helix</keyword>
<dbReference type="EMBL" id="CP063989">
    <property type="protein sequence ID" value="QPL06535.1"/>
    <property type="molecule type" value="Genomic_DNA"/>
</dbReference>
<accession>A0A7T0PYD1</accession>
<evidence type="ECO:0000313" key="2">
    <source>
        <dbReference type="EMBL" id="QPL06535.1"/>
    </source>
</evidence>